<proteinExistence type="predicted"/>
<comment type="caution">
    <text evidence="2">The sequence shown here is derived from an EMBL/GenBank/DDBJ whole genome shotgun (WGS) entry which is preliminary data.</text>
</comment>
<organism evidence="2 3">
    <name type="scientific">Paenibacillus allorhizosphaerae</name>
    <dbReference type="NCBI Taxonomy" id="2849866"/>
    <lineage>
        <taxon>Bacteria</taxon>
        <taxon>Bacillati</taxon>
        <taxon>Bacillota</taxon>
        <taxon>Bacilli</taxon>
        <taxon>Bacillales</taxon>
        <taxon>Paenibacillaceae</taxon>
        <taxon>Paenibacillus</taxon>
    </lineage>
</organism>
<name>A0ABM8VBG5_9BACL</name>
<keyword evidence="3" id="KW-1185">Reference proteome</keyword>
<dbReference type="Proteomes" id="UP000730618">
    <property type="component" value="Unassembled WGS sequence"/>
</dbReference>
<feature type="transmembrane region" description="Helical" evidence="1">
    <location>
        <begin position="6"/>
        <end position="27"/>
    </location>
</feature>
<accession>A0ABM8VBG5</accession>
<keyword evidence="1" id="KW-1133">Transmembrane helix</keyword>
<dbReference type="EMBL" id="CAJVCE010000001">
    <property type="protein sequence ID" value="CAG7619376.1"/>
    <property type="molecule type" value="Genomic_DNA"/>
</dbReference>
<evidence type="ECO:0000256" key="1">
    <source>
        <dbReference type="SAM" id="Phobius"/>
    </source>
</evidence>
<gene>
    <name evidence="2" type="ORF">PAECIP111802_00613</name>
</gene>
<sequence length="95" mass="10566">MPFTFAHPLYVQIFLIVLLLIKTPYSTKAFRKVDSSKKLIYWLVVCIIAIVAVTAKLAFTSSTNILGIIIVSPISGLILGLIVTSLIFRKKVIQM</sequence>
<feature type="transmembrane region" description="Helical" evidence="1">
    <location>
        <begin position="39"/>
        <end position="59"/>
    </location>
</feature>
<evidence type="ECO:0000313" key="2">
    <source>
        <dbReference type="EMBL" id="CAG7619376.1"/>
    </source>
</evidence>
<evidence type="ECO:0000313" key="3">
    <source>
        <dbReference type="Proteomes" id="UP000730618"/>
    </source>
</evidence>
<keyword evidence="1" id="KW-0472">Membrane</keyword>
<keyword evidence="1" id="KW-0812">Transmembrane</keyword>
<reference evidence="2 3" key="1">
    <citation type="submission" date="2021-06" db="EMBL/GenBank/DDBJ databases">
        <authorList>
            <person name="Criscuolo A."/>
        </authorList>
    </citation>
    <scope>NUCLEOTIDE SEQUENCE [LARGE SCALE GENOMIC DNA]</scope>
    <source>
        <strain evidence="3">CIP 111802</strain>
    </source>
</reference>
<protein>
    <submittedName>
        <fullName evidence="2">Uncharacterized protein</fullName>
    </submittedName>
</protein>
<feature type="transmembrane region" description="Helical" evidence="1">
    <location>
        <begin position="65"/>
        <end position="88"/>
    </location>
</feature>